<dbReference type="SUPFAM" id="SSF53807">
    <property type="entry name" value="Helical backbone' metal receptor"/>
    <property type="match status" value="1"/>
</dbReference>
<dbReference type="PANTHER" id="PTHR30535:SF34">
    <property type="entry name" value="MOLYBDATE-BINDING PROTEIN MOLA"/>
    <property type="match status" value="1"/>
</dbReference>
<keyword evidence="3" id="KW-1185">Reference proteome</keyword>
<dbReference type="OrthoDB" id="9775594at2"/>
<evidence type="ECO:0000313" key="2">
    <source>
        <dbReference type="EMBL" id="AGT10816.1"/>
    </source>
</evidence>
<name>S5Z027_PARAH</name>
<dbReference type="KEGG" id="pami:JCM7686_pAMI4p125"/>
<accession>S5Z027</accession>
<gene>
    <name evidence="2" type="ORF">JCM7686_pAMI4p125</name>
</gene>
<dbReference type="PANTHER" id="PTHR30535">
    <property type="entry name" value="VITAMIN B12-BINDING PROTEIN"/>
    <property type="match status" value="1"/>
</dbReference>
<keyword evidence="2" id="KW-0614">Plasmid</keyword>
<dbReference type="eggNOG" id="COG0614">
    <property type="taxonomic scope" value="Bacteria"/>
</dbReference>
<geneLocation type="plasmid" evidence="2 3">
    <name>pAMI4</name>
</geneLocation>
<feature type="domain" description="Fe/B12 periplasmic-binding" evidence="1">
    <location>
        <begin position="53"/>
        <end position="334"/>
    </location>
</feature>
<reference evidence="2 3" key="1">
    <citation type="journal article" date="2014" name="BMC Genomics">
        <title>Architecture and functions of a multipartite genome of the methylotrophic bacterium Paracoccus aminophilus JCM 7686, containing primary and secondary chromids.</title>
        <authorList>
            <person name="Dziewit L."/>
            <person name="Czarnecki J."/>
            <person name="Wibberg D."/>
            <person name="Radlinska M."/>
            <person name="Mrozek P."/>
            <person name="Szymczak M."/>
            <person name="Schluter A."/>
            <person name="Puhler A."/>
            <person name="Bartosik D."/>
        </authorList>
    </citation>
    <scope>NUCLEOTIDE SEQUENCE [LARGE SCALE GENOMIC DNA]</scope>
    <source>
        <strain evidence="2">JCM 7686</strain>
        <plasmid evidence="3">Plasmid pAMI4</plasmid>
    </source>
</reference>
<dbReference type="HOGENOM" id="CLU_038034_13_0_5"/>
<evidence type="ECO:0000313" key="3">
    <source>
        <dbReference type="Proteomes" id="UP000015480"/>
    </source>
</evidence>
<sequence length="358" mass="39624">MSHLDHRLLRQLGRTVSGFGFALALGMLSPALAERVVTDQLGKQVTLPDHISRAVVLQHQTLNIAVQLDAQDQIVGVLDEWKKQLGAGFARLDPGIEKLAMPGGLTKVNIEELLALKPDVVFVTNYAPEEMRQQIEAVGLPVVAISLLDVPPEEAVKQSPSVKNEAEAYDKGFKDGVHLIAEVFGKDAAGEALIKAATESRALVAERLADLPEQDRVRAYMANPELTTYGSGKYTGLMMQRAGALNVAAATIKGYKQVTMEEIIGWNPQVIFVQDRYPEVVGEIKADAAWAPIDAVKNDRVWLMPEYAKAWGYPMPEAMALGELWMAKTLYPERFKDIDMEARADAYYKEFYRVPYKP</sequence>
<dbReference type="Gene3D" id="3.40.50.1980">
    <property type="entry name" value="Nitrogenase molybdenum iron protein domain"/>
    <property type="match status" value="2"/>
</dbReference>
<dbReference type="GO" id="GO:0071281">
    <property type="term" value="P:cellular response to iron ion"/>
    <property type="evidence" value="ECO:0007669"/>
    <property type="project" value="TreeGrafter"/>
</dbReference>
<dbReference type="CDD" id="cd01142">
    <property type="entry name" value="TroA_e"/>
    <property type="match status" value="1"/>
</dbReference>
<dbReference type="InterPro" id="IPR050902">
    <property type="entry name" value="ABC_Transporter_SBP"/>
</dbReference>
<proteinExistence type="predicted"/>
<dbReference type="AlphaFoldDB" id="S5Z027"/>
<dbReference type="Pfam" id="PF01497">
    <property type="entry name" value="Peripla_BP_2"/>
    <property type="match status" value="1"/>
</dbReference>
<dbReference type="PROSITE" id="PS50983">
    <property type="entry name" value="FE_B12_PBP"/>
    <property type="match status" value="1"/>
</dbReference>
<evidence type="ECO:0000259" key="1">
    <source>
        <dbReference type="PROSITE" id="PS50983"/>
    </source>
</evidence>
<dbReference type="EMBL" id="CP006652">
    <property type="protein sequence ID" value="AGT10816.1"/>
    <property type="molecule type" value="Genomic_DNA"/>
</dbReference>
<dbReference type="PATRIC" id="fig|1367847.3.peg.3756"/>
<dbReference type="Proteomes" id="UP000015480">
    <property type="component" value="Plasmid pAMI4"/>
</dbReference>
<organism evidence="2 3">
    <name type="scientific">Paracoccus aminophilus JCM 7686</name>
    <dbReference type="NCBI Taxonomy" id="1367847"/>
    <lineage>
        <taxon>Bacteria</taxon>
        <taxon>Pseudomonadati</taxon>
        <taxon>Pseudomonadota</taxon>
        <taxon>Alphaproteobacteria</taxon>
        <taxon>Rhodobacterales</taxon>
        <taxon>Paracoccaceae</taxon>
        <taxon>Paracoccus</taxon>
    </lineage>
</organism>
<dbReference type="InterPro" id="IPR002491">
    <property type="entry name" value="ABC_transptr_periplasmic_BD"/>
</dbReference>
<protein>
    <submittedName>
        <fullName evidence="2">ABC-type Fe3+-hydroxamate transport system, periplasmic component</fullName>
    </submittedName>
</protein>